<keyword evidence="3" id="KW-0150">Chloroplast</keyword>
<dbReference type="GO" id="GO:0006310">
    <property type="term" value="P:DNA recombination"/>
    <property type="evidence" value="ECO:0007669"/>
    <property type="project" value="UniProtKB-KW"/>
</dbReference>
<dbReference type="Gene3D" id="1.10.443.10">
    <property type="entry name" value="Intergrase catalytic core"/>
    <property type="match status" value="1"/>
</dbReference>
<dbReference type="GO" id="GO:0003677">
    <property type="term" value="F:DNA binding"/>
    <property type="evidence" value="ECO:0007669"/>
    <property type="project" value="InterPro"/>
</dbReference>
<keyword evidence="3" id="KW-0934">Plastid</keyword>
<reference evidence="3" key="1">
    <citation type="journal article" date="2017" name="Sci. Rep.">
        <title>Divergent copies of the large inverted repeat in the chloroplast genomes of ulvophycean green algae.</title>
        <authorList>
            <person name="Turmel M."/>
            <person name="Otis C."/>
            <person name="Lemieux C."/>
        </authorList>
    </citation>
    <scope>NUCLEOTIDE SEQUENCE</scope>
</reference>
<dbReference type="GeneID" id="32884070"/>
<proteinExistence type="predicted"/>
<dbReference type="AlphaFoldDB" id="A0A1W6EGE2"/>
<dbReference type="SUPFAM" id="SSF56349">
    <property type="entry name" value="DNA breaking-rejoining enzymes"/>
    <property type="match status" value="1"/>
</dbReference>
<dbReference type="InterPro" id="IPR002104">
    <property type="entry name" value="Integrase_catalytic"/>
</dbReference>
<geneLocation type="chloroplast" evidence="3"/>
<dbReference type="RefSeq" id="YP_009367421.1">
    <property type="nucleotide sequence ID" value="NC_034709.1"/>
</dbReference>
<evidence type="ECO:0000256" key="1">
    <source>
        <dbReference type="ARBA" id="ARBA00023172"/>
    </source>
</evidence>
<feature type="domain" description="Tyr recombinase" evidence="2">
    <location>
        <begin position="22"/>
        <end position="190"/>
    </location>
</feature>
<dbReference type="GO" id="GO:0015074">
    <property type="term" value="P:DNA integration"/>
    <property type="evidence" value="ECO:0007669"/>
    <property type="project" value="InterPro"/>
</dbReference>
<dbReference type="InterPro" id="IPR011010">
    <property type="entry name" value="DNA_brk_join_enz"/>
</dbReference>
<evidence type="ECO:0000259" key="2">
    <source>
        <dbReference type="PROSITE" id="PS51898"/>
    </source>
</evidence>
<sequence>MKKERAEKEKRRKKYQERKKLEERQGLELEHYEALLEIIGEEQTFVQSRMRLASSLLFVTGARIGEVLALKKNQVENLFSKQRPFFAFDRTKRGAKEQKAFLSHEGKEIITQRIADYKIVMKYSKPNNDFLFAAKQSETDHLSGQHFTSEMNSYLKILGERFNRKFTSHSFRKRYITHLWKSFGDIRLFS</sequence>
<dbReference type="InterPro" id="IPR013762">
    <property type="entry name" value="Integrase-like_cat_sf"/>
</dbReference>
<evidence type="ECO:0000313" key="3">
    <source>
        <dbReference type="EMBL" id="ARK14461.1"/>
    </source>
</evidence>
<organism evidence="3">
    <name type="scientific">Sarcinofilum mucosum</name>
    <name type="common">Green alga</name>
    <name type="synonym">Pseudoschizomeris mucosa</name>
    <dbReference type="NCBI Taxonomy" id="141643"/>
    <lineage>
        <taxon>Eukaryota</taxon>
        <taxon>Viridiplantae</taxon>
        <taxon>Chlorophyta</taxon>
        <taxon>core chlorophytes</taxon>
        <taxon>Ulvophyceae</taxon>
        <taxon>OUU clade</taxon>
        <taxon>Ulotrichales</taxon>
        <taxon>Sarcinofilaceae</taxon>
        <taxon>Sarcinofilum</taxon>
    </lineage>
</organism>
<name>A0A1W6EGE2_SARMC</name>
<keyword evidence="1" id="KW-0233">DNA recombination</keyword>
<gene>
    <name evidence="3" type="primary">orf190</name>
</gene>
<protein>
    <submittedName>
        <fullName evidence="3">Putative DNA breaking-rejoining enzyme</fullName>
    </submittedName>
</protein>
<dbReference type="CDD" id="cd00397">
    <property type="entry name" value="DNA_BRE_C"/>
    <property type="match status" value="1"/>
</dbReference>
<dbReference type="PROSITE" id="PS51898">
    <property type="entry name" value="TYR_RECOMBINASE"/>
    <property type="match status" value="1"/>
</dbReference>
<dbReference type="Pfam" id="PF00589">
    <property type="entry name" value="Phage_integrase"/>
    <property type="match status" value="1"/>
</dbReference>
<accession>A0A1W6EGE2</accession>
<dbReference type="EMBL" id="KY407656">
    <property type="protein sequence ID" value="ARK14461.1"/>
    <property type="molecule type" value="Genomic_DNA"/>
</dbReference>